<dbReference type="GO" id="GO:0046872">
    <property type="term" value="F:metal ion binding"/>
    <property type="evidence" value="ECO:0007669"/>
    <property type="project" value="UniProtKB-KW"/>
</dbReference>
<reference evidence="7 8" key="1">
    <citation type="submission" date="2019-04" db="EMBL/GenBank/DDBJ databases">
        <authorList>
            <person name="Van Vliet M D."/>
        </authorList>
    </citation>
    <scope>NUCLEOTIDE SEQUENCE [LARGE SCALE GENOMIC DNA]</scope>
    <source>
        <strain evidence="7 8">F21</strain>
    </source>
</reference>
<dbReference type="EMBL" id="CAAHFH010000004">
    <property type="protein sequence ID" value="VGO23482.1"/>
    <property type="molecule type" value="Genomic_DNA"/>
</dbReference>
<dbReference type="SUPFAM" id="SSF53649">
    <property type="entry name" value="Alkaline phosphatase-like"/>
    <property type="match status" value="1"/>
</dbReference>
<keyword evidence="5" id="KW-0732">Signal</keyword>
<accession>A0A6C2UT20</accession>
<name>A0A6C2UT20_9BACT</name>
<dbReference type="Gene3D" id="3.40.720.10">
    <property type="entry name" value="Alkaline Phosphatase, subunit A"/>
    <property type="match status" value="1"/>
</dbReference>
<organism evidence="7 8">
    <name type="scientific">Pontiella sulfatireligans</name>
    <dbReference type="NCBI Taxonomy" id="2750658"/>
    <lineage>
        <taxon>Bacteria</taxon>
        <taxon>Pseudomonadati</taxon>
        <taxon>Kiritimatiellota</taxon>
        <taxon>Kiritimatiellia</taxon>
        <taxon>Kiritimatiellales</taxon>
        <taxon>Pontiellaceae</taxon>
        <taxon>Pontiella</taxon>
    </lineage>
</organism>
<evidence type="ECO:0000256" key="4">
    <source>
        <dbReference type="ARBA" id="ARBA00022837"/>
    </source>
</evidence>
<sequence length="504" mass="55526">MKKWIIGLMAGATLAAGAVDMRPNIVFIMADDLGLGDVSHHVQQIQKKTPLVPTPAIDELAQSGMWFTDAHSSTSLCSPTRYCVMSGNMNYRSYAPWGVWGTFRENAIKPGQATLGTVARDAGYATGFIGKWHLGGDFLNRKTGELYRGDDHKNPDSPVDLAKMVGGGPVQLGFDYSFMLPCGVQGPIYMVYENNEWYPLGRDSKIVYLDETTAKDPKIVSDKGPGKGDSNWDTAGMGQRLSAKAVDFIHEKAGKEAFFLCYWSPTVHIPHCPPDEFDGVKIKGSTPTPHMDMIRDLDLQVARIIKALKDKGVYDNTLIVFTSDNGGLPNGASIDVGHNPNGGWRGHKNAPYEGGHRVPFIAVWKGKIVPGSVSDEAIINHDMLATMATLLKVKVPKDEAMDSLNLLPLLTGKCGFEPREYLMLQSGCYFETMLRDGDWKLIMASDYNSSKFEPVALFNLSKNPVEDETQNLVKHPEQQERVKAIHKKYLSIRESGARTTPSLD</sequence>
<keyword evidence="8" id="KW-1185">Reference proteome</keyword>
<gene>
    <name evidence="7" type="primary">atsA_263</name>
    <name evidence="7" type="ORF">SCARR_05589</name>
</gene>
<evidence type="ECO:0000313" key="7">
    <source>
        <dbReference type="EMBL" id="VGO23482.1"/>
    </source>
</evidence>
<evidence type="ECO:0000256" key="1">
    <source>
        <dbReference type="ARBA" id="ARBA00008779"/>
    </source>
</evidence>
<evidence type="ECO:0000256" key="3">
    <source>
        <dbReference type="ARBA" id="ARBA00022801"/>
    </source>
</evidence>
<evidence type="ECO:0000256" key="2">
    <source>
        <dbReference type="ARBA" id="ARBA00022723"/>
    </source>
</evidence>
<protein>
    <submittedName>
        <fullName evidence="7">Arylsulfatase</fullName>
    </submittedName>
</protein>
<comment type="similarity">
    <text evidence="1">Belongs to the sulfatase family.</text>
</comment>
<feature type="chain" id="PRO_5028963623" evidence="5">
    <location>
        <begin position="19"/>
        <end position="504"/>
    </location>
</feature>
<proteinExistence type="inferred from homology"/>
<feature type="signal peptide" evidence="5">
    <location>
        <begin position="1"/>
        <end position="18"/>
    </location>
</feature>
<evidence type="ECO:0000259" key="6">
    <source>
        <dbReference type="Pfam" id="PF00884"/>
    </source>
</evidence>
<dbReference type="InterPro" id="IPR024607">
    <property type="entry name" value="Sulfatase_CS"/>
</dbReference>
<keyword evidence="3" id="KW-0378">Hydrolase</keyword>
<dbReference type="InterPro" id="IPR017850">
    <property type="entry name" value="Alkaline_phosphatase_core_sf"/>
</dbReference>
<dbReference type="PANTHER" id="PTHR42693">
    <property type="entry name" value="ARYLSULFATASE FAMILY MEMBER"/>
    <property type="match status" value="1"/>
</dbReference>
<keyword evidence="2" id="KW-0479">Metal-binding</keyword>
<dbReference type="Pfam" id="PF00884">
    <property type="entry name" value="Sulfatase"/>
    <property type="match status" value="1"/>
</dbReference>
<dbReference type="RefSeq" id="WP_136065892.1">
    <property type="nucleotide sequence ID" value="NZ_CAAHFH010000004.1"/>
</dbReference>
<evidence type="ECO:0000313" key="8">
    <source>
        <dbReference type="Proteomes" id="UP000346198"/>
    </source>
</evidence>
<keyword evidence="4" id="KW-0106">Calcium</keyword>
<dbReference type="InterPro" id="IPR050738">
    <property type="entry name" value="Sulfatase"/>
</dbReference>
<dbReference type="GO" id="GO:0004065">
    <property type="term" value="F:arylsulfatase activity"/>
    <property type="evidence" value="ECO:0007669"/>
    <property type="project" value="TreeGrafter"/>
</dbReference>
<feature type="domain" description="Sulfatase N-terminal" evidence="6">
    <location>
        <begin position="23"/>
        <end position="392"/>
    </location>
</feature>
<dbReference type="PANTHER" id="PTHR42693:SF53">
    <property type="entry name" value="ENDO-4-O-SULFATASE"/>
    <property type="match status" value="1"/>
</dbReference>
<dbReference type="AlphaFoldDB" id="A0A6C2UT20"/>
<dbReference type="Gene3D" id="3.30.1120.10">
    <property type="match status" value="1"/>
</dbReference>
<dbReference type="InterPro" id="IPR000917">
    <property type="entry name" value="Sulfatase_N"/>
</dbReference>
<dbReference type="PROSITE" id="PS00149">
    <property type="entry name" value="SULFATASE_2"/>
    <property type="match status" value="1"/>
</dbReference>
<dbReference type="CDD" id="cd16143">
    <property type="entry name" value="ARS_like"/>
    <property type="match status" value="1"/>
</dbReference>
<evidence type="ECO:0000256" key="5">
    <source>
        <dbReference type="SAM" id="SignalP"/>
    </source>
</evidence>
<dbReference type="Proteomes" id="UP000346198">
    <property type="component" value="Unassembled WGS sequence"/>
</dbReference>